<evidence type="ECO:0000259" key="1">
    <source>
        <dbReference type="Pfam" id="PF05699"/>
    </source>
</evidence>
<gene>
    <name evidence="2" type="ORF">PSYICH_LOCUS3704</name>
</gene>
<feature type="domain" description="HAT C-terminal dimerisation" evidence="1">
    <location>
        <begin position="145"/>
        <end position="187"/>
    </location>
</feature>
<dbReference type="GO" id="GO:0046983">
    <property type="term" value="F:protein dimerization activity"/>
    <property type="evidence" value="ECO:0007669"/>
    <property type="project" value="InterPro"/>
</dbReference>
<dbReference type="Pfam" id="PF05699">
    <property type="entry name" value="Dimer_Tnp_hAT"/>
    <property type="match status" value="1"/>
</dbReference>
<reference evidence="2" key="1">
    <citation type="submission" date="2022-01" db="EMBL/GenBank/DDBJ databases">
        <authorList>
            <person name="King R."/>
        </authorList>
    </citation>
    <scope>NUCLEOTIDE SEQUENCE</scope>
</reference>
<organism evidence="2 3">
    <name type="scientific">Psylliodes chrysocephalus</name>
    <dbReference type="NCBI Taxonomy" id="3402493"/>
    <lineage>
        <taxon>Eukaryota</taxon>
        <taxon>Metazoa</taxon>
        <taxon>Ecdysozoa</taxon>
        <taxon>Arthropoda</taxon>
        <taxon>Hexapoda</taxon>
        <taxon>Insecta</taxon>
        <taxon>Pterygota</taxon>
        <taxon>Neoptera</taxon>
        <taxon>Endopterygota</taxon>
        <taxon>Coleoptera</taxon>
        <taxon>Polyphaga</taxon>
        <taxon>Cucujiformia</taxon>
        <taxon>Chrysomeloidea</taxon>
        <taxon>Chrysomelidae</taxon>
        <taxon>Galerucinae</taxon>
        <taxon>Alticini</taxon>
        <taxon>Psylliodes</taxon>
    </lineage>
</organism>
<accession>A0A9P0GAN7</accession>
<dbReference type="PANTHER" id="PTHR46289">
    <property type="entry name" value="52 KDA REPRESSOR OF THE INHIBITOR OF THE PROTEIN KINASE-LIKE PROTEIN-RELATED"/>
    <property type="match status" value="1"/>
</dbReference>
<evidence type="ECO:0000313" key="3">
    <source>
        <dbReference type="Proteomes" id="UP001153636"/>
    </source>
</evidence>
<dbReference type="OrthoDB" id="10037933at2759"/>
<dbReference type="InterPro" id="IPR052958">
    <property type="entry name" value="IFN-induced_PKR_regulator"/>
</dbReference>
<dbReference type="Proteomes" id="UP001153636">
    <property type="component" value="Chromosome 13"/>
</dbReference>
<name>A0A9P0GAN7_9CUCU</name>
<keyword evidence="3" id="KW-1185">Reference proteome</keyword>
<proteinExistence type="predicted"/>
<dbReference type="AlphaFoldDB" id="A0A9P0GAN7"/>
<dbReference type="InterPro" id="IPR008906">
    <property type="entry name" value="HATC_C_dom"/>
</dbReference>
<evidence type="ECO:0000313" key="2">
    <source>
        <dbReference type="EMBL" id="CAH1102995.1"/>
    </source>
</evidence>
<dbReference type="PANTHER" id="PTHR46289:SF14">
    <property type="entry name" value="DUF4371 DOMAIN-CONTAINING PROTEIN"/>
    <property type="match status" value="1"/>
</dbReference>
<sequence length="188" mass="22570">MKRLSLEIQALGFDVKEISLPRQRKLPKKLDERPENAFNFCRAENFMRTNILFAAIDNMVENMRMRFSENDYKFIAYIKNCLMLNKNNFKKKEANKINEFYKLTEDMNQLYRELEIYRQFFSPNVENSIKDCTQKFLHSDLKVMLPLVWKLFQIILTCPVSTASAERYFSTLKILKDYLRNTMGEERD</sequence>
<protein>
    <recommendedName>
        <fullName evidence="1">HAT C-terminal dimerisation domain-containing protein</fullName>
    </recommendedName>
</protein>
<dbReference type="EMBL" id="OV651825">
    <property type="protein sequence ID" value="CAH1102995.1"/>
    <property type="molecule type" value="Genomic_DNA"/>
</dbReference>